<feature type="transmembrane region" description="Helical" evidence="2">
    <location>
        <begin position="235"/>
        <end position="257"/>
    </location>
</feature>
<evidence type="ECO:0000256" key="1">
    <source>
        <dbReference type="SAM" id="MobiDB-lite"/>
    </source>
</evidence>
<dbReference type="OrthoDB" id="5422510at2759"/>
<reference evidence="4" key="1">
    <citation type="submission" date="2016-02" db="EMBL/GenBank/DDBJ databases">
        <title>Draft genome sequence of Microdochium bolleyi, a fungal endophyte of beachgrass.</title>
        <authorList>
            <consortium name="DOE Joint Genome Institute"/>
            <person name="David A.S."/>
            <person name="May G."/>
            <person name="Haridas S."/>
            <person name="Lim J."/>
            <person name="Wang M."/>
            <person name="Labutti K."/>
            <person name="Lipzen A."/>
            <person name="Barry K."/>
            <person name="Grigoriev I.V."/>
        </authorList>
    </citation>
    <scope>NUCLEOTIDE SEQUENCE [LARGE SCALE GENOMIC DNA]</scope>
    <source>
        <strain evidence="4">J235TASD1</strain>
    </source>
</reference>
<dbReference type="STRING" id="196109.A0A136JCS2"/>
<feature type="compositionally biased region" description="Low complexity" evidence="1">
    <location>
        <begin position="40"/>
        <end position="50"/>
    </location>
</feature>
<feature type="region of interest" description="Disordered" evidence="1">
    <location>
        <begin position="338"/>
        <end position="364"/>
    </location>
</feature>
<feature type="region of interest" description="Disordered" evidence="1">
    <location>
        <begin position="1"/>
        <end position="55"/>
    </location>
</feature>
<name>A0A136JCS2_9PEZI</name>
<feature type="compositionally biased region" description="Polar residues" evidence="1">
    <location>
        <begin position="205"/>
        <end position="220"/>
    </location>
</feature>
<dbReference type="EMBL" id="KQ964247">
    <property type="protein sequence ID" value="KXJ94927.1"/>
    <property type="molecule type" value="Genomic_DNA"/>
</dbReference>
<dbReference type="PANTHER" id="PTHR42032:SF1">
    <property type="entry name" value="YALI0E30679P"/>
    <property type="match status" value="1"/>
</dbReference>
<feature type="transmembrane region" description="Helical" evidence="2">
    <location>
        <begin position="121"/>
        <end position="139"/>
    </location>
</feature>
<proteinExistence type="predicted"/>
<feature type="region of interest" description="Disordered" evidence="1">
    <location>
        <begin position="73"/>
        <end position="92"/>
    </location>
</feature>
<evidence type="ECO:0000256" key="2">
    <source>
        <dbReference type="SAM" id="Phobius"/>
    </source>
</evidence>
<feature type="compositionally biased region" description="Low complexity" evidence="1">
    <location>
        <begin position="345"/>
        <end position="358"/>
    </location>
</feature>
<evidence type="ECO:0000313" key="3">
    <source>
        <dbReference type="EMBL" id="KXJ94927.1"/>
    </source>
</evidence>
<protein>
    <submittedName>
        <fullName evidence="3">Uncharacterized protein</fullName>
    </submittedName>
</protein>
<keyword evidence="2" id="KW-1133">Transmembrane helix</keyword>
<feature type="region of interest" description="Disordered" evidence="1">
    <location>
        <begin position="182"/>
        <end position="220"/>
    </location>
</feature>
<gene>
    <name evidence="3" type="ORF">Micbo1qcDRAFT_202604</name>
</gene>
<dbReference type="Proteomes" id="UP000070501">
    <property type="component" value="Unassembled WGS sequence"/>
</dbReference>
<keyword evidence="2" id="KW-0472">Membrane</keyword>
<dbReference type="InParanoid" id="A0A136JCS2"/>
<keyword evidence="2" id="KW-0812">Transmembrane</keyword>
<feature type="compositionally biased region" description="Acidic residues" evidence="1">
    <location>
        <begin position="185"/>
        <end position="195"/>
    </location>
</feature>
<accession>A0A136JCS2</accession>
<dbReference type="PANTHER" id="PTHR42032">
    <property type="entry name" value="YALI0E30679P"/>
    <property type="match status" value="1"/>
</dbReference>
<feature type="region of interest" description="Disordered" evidence="1">
    <location>
        <begin position="488"/>
        <end position="521"/>
    </location>
</feature>
<sequence>MADDSSKPGPPPAAQASGRDSSFPEPLLRRAATVNFGSQSHPPHASSSSAFGGMKRRGSTFSDGFSDARRDLENSADELFNPTRARRREESADRSALSYTPLVLALLPAVAGMIFQNGASFFTDLILLAIAAVVLNWSVTQPWDWYLAAQQMRIANDEPLDEPVFESDSDLELSTVASATTALENVEEEEEEETTDNARAKQDGSAHTSNGQAAMPQSRTSVLRAARRDAASKELFVHEMAALVWCFLFPLISAYMLHAIRNQLTRPSEGLVSNYNLTIFICAAEFRPVKHMLKMVHDRTLRVQRIVAQNQHVTEETISAQQVQELYDRINDLESHAAATTAQVSSGSQSKTSGSTQGHGEPSPQVIQAAVAREINKTMVPELEALNRAMRRYEKKLALLASQTDNRLEYIDFRLQDAIALAAVAAKNSKSNTGSSTLSSLAALWSWTVDKAVAITVFPIHAVMAVLTFPIRTVSTIFARKRRNIPSSSAGGAGMSNGRRGGRPAQGRTNSDRVPSRLSRR</sequence>
<organism evidence="3 4">
    <name type="scientific">Microdochium bolleyi</name>
    <dbReference type="NCBI Taxonomy" id="196109"/>
    <lineage>
        <taxon>Eukaryota</taxon>
        <taxon>Fungi</taxon>
        <taxon>Dikarya</taxon>
        <taxon>Ascomycota</taxon>
        <taxon>Pezizomycotina</taxon>
        <taxon>Sordariomycetes</taxon>
        <taxon>Xylariomycetidae</taxon>
        <taxon>Xylariales</taxon>
        <taxon>Microdochiaceae</taxon>
        <taxon>Microdochium</taxon>
    </lineage>
</organism>
<dbReference type="AlphaFoldDB" id="A0A136JCS2"/>
<evidence type="ECO:0000313" key="4">
    <source>
        <dbReference type="Proteomes" id="UP000070501"/>
    </source>
</evidence>
<keyword evidence="4" id="KW-1185">Reference proteome</keyword>
<feature type="transmembrane region" description="Helical" evidence="2">
    <location>
        <begin position="96"/>
        <end position="115"/>
    </location>
</feature>